<organism evidence="14 15">
    <name type="scientific">Rhynocoris fuscipes</name>
    <dbReference type="NCBI Taxonomy" id="488301"/>
    <lineage>
        <taxon>Eukaryota</taxon>
        <taxon>Metazoa</taxon>
        <taxon>Ecdysozoa</taxon>
        <taxon>Arthropoda</taxon>
        <taxon>Hexapoda</taxon>
        <taxon>Insecta</taxon>
        <taxon>Pterygota</taxon>
        <taxon>Neoptera</taxon>
        <taxon>Paraneoptera</taxon>
        <taxon>Hemiptera</taxon>
        <taxon>Heteroptera</taxon>
        <taxon>Panheteroptera</taxon>
        <taxon>Cimicomorpha</taxon>
        <taxon>Reduviidae</taxon>
        <taxon>Harpactorinae</taxon>
        <taxon>Harpactorini</taxon>
        <taxon>Rhynocoris</taxon>
    </lineage>
</organism>
<proteinExistence type="inferred from homology"/>
<dbReference type="InterPro" id="IPR018000">
    <property type="entry name" value="Neurotransmitter_ion_chnl_CS"/>
</dbReference>
<keyword evidence="7 11" id="KW-1133">Transmembrane helix</keyword>
<evidence type="ECO:0000259" key="13">
    <source>
        <dbReference type="Pfam" id="PF02932"/>
    </source>
</evidence>
<accession>A0AAW1CVH7</accession>
<dbReference type="InterPro" id="IPR006202">
    <property type="entry name" value="Neur_chan_lig-bd"/>
</dbReference>
<dbReference type="InterPro" id="IPR006029">
    <property type="entry name" value="Neurotrans-gated_channel_TM"/>
</dbReference>
<dbReference type="InterPro" id="IPR006201">
    <property type="entry name" value="Neur_channel"/>
</dbReference>
<evidence type="ECO:0000256" key="2">
    <source>
        <dbReference type="ARBA" id="ARBA00004236"/>
    </source>
</evidence>
<evidence type="ECO:0000313" key="14">
    <source>
        <dbReference type="EMBL" id="KAK9500853.1"/>
    </source>
</evidence>
<keyword evidence="4" id="KW-1003">Cell membrane</keyword>
<reference evidence="14 15" key="1">
    <citation type="submission" date="2022-12" db="EMBL/GenBank/DDBJ databases">
        <title>Chromosome-level genome assembly of true bugs.</title>
        <authorList>
            <person name="Ma L."/>
            <person name="Li H."/>
        </authorList>
    </citation>
    <scope>NUCLEOTIDE SEQUENCE [LARGE SCALE GENOMIC DNA]</scope>
    <source>
        <strain evidence="14">Lab_2022b</strain>
    </source>
</reference>
<dbReference type="GO" id="GO:0099095">
    <property type="term" value="F:ligand-gated monoatomic anion channel activity"/>
    <property type="evidence" value="ECO:0007669"/>
    <property type="project" value="UniProtKB-ARBA"/>
</dbReference>
<comment type="subcellular location">
    <subcellularLocation>
        <location evidence="2">Cell membrane</location>
    </subcellularLocation>
    <subcellularLocation>
        <location evidence="1">Membrane</location>
        <topology evidence="1">Multi-pass membrane protein</topology>
    </subcellularLocation>
</comment>
<dbReference type="Gene3D" id="1.20.58.390">
    <property type="entry name" value="Neurotransmitter-gated ion-channel transmembrane domain"/>
    <property type="match status" value="1"/>
</dbReference>
<protein>
    <submittedName>
        <fullName evidence="14">Uncharacterized protein</fullName>
    </submittedName>
</protein>
<evidence type="ECO:0000256" key="5">
    <source>
        <dbReference type="ARBA" id="ARBA00022692"/>
    </source>
</evidence>
<sequence>MKFAVFIFVVIINYNLVDASENCTENGVHKGITDKELLAYLTDNCRYNKAIRPATDNGPIRVNAKIYIYHLKTTSSYDLDVDVQMLLEFRWKDPRLMYSQLNTGISLLIGEKFLFDNIWIPHIFMTNEKNSLVLGPLRKDDLIVVLPTGDVLFTTRLRSSLVCQLKVGKFPFDEQTCDLIIDSWRYNTSALLLTWDEDRPALLHNGRISLAEFHLISMEAKTSYDFYTKDKRSYNYSSLILQFHLGREYGFYIMDYYVPSVLLVMLSWVSFWQNPDALPSRVSLGTLTMLTFMLLGWTGDSLPRTSQFMANDIWELSCNAFIFLSLAEFAFVNTIDRSGSDSVKLKRPTTKYILKSSVSLSPREPRSLQRRRVSSAPSSPEIRKHFSKFLSPDYQPDFQRNKFGIEQGTLRRRTTFRSDSPINVTNPDDACDFARQLNIALEKVKEDEERSVLAFMMTPQEIASWIDEKSRIVFPTAFLIFNIVYWTCTLIA</sequence>
<evidence type="ECO:0000256" key="7">
    <source>
        <dbReference type="ARBA" id="ARBA00022989"/>
    </source>
</evidence>
<dbReference type="EMBL" id="JAPXFL010000010">
    <property type="protein sequence ID" value="KAK9500853.1"/>
    <property type="molecule type" value="Genomic_DNA"/>
</dbReference>
<evidence type="ECO:0000256" key="10">
    <source>
        <dbReference type="ARBA" id="ARBA00023303"/>
    </source>
</evidence>
<keyword evidence="15" id="KW-1185">Reference proteome</keyword>
<dbReference type="InterPro" id="IPR036719">
    <property type="entry name" value="Neuro-gated_channel_TM_sf"/>
</dbReference>
<feature type="domain" description="Neurotransmitter-gated ion-channel transmembrane" evidence="13">
    <location>
        <begin position="257"/>
        <end position="486"/>
    </location>
</feature>
<evidence type="ECO:0000259" key="12">
    <source>
        <dbReference type="Pfam" id="PF02931"/>
    </source>
</evidence>
<gene>
    <name evidence="14" type="ORF">O3M35_002035</name>
</gene>
<feature type="signal peptide" evidence="11">
    <location>
        <begin position="1"/>
        <end position="19"/>
    </location>
</feature>
<evidence type="ECO:0000256" key="3">
    <source>
        <dbReference type="ARBA" id="ARBA00022448"/>
    </source>
</evidence>
<dbReference type="SUPFAM" id="SSF63712">
    <property type="entry name" value="Nicotinic receptor ligand binding domain-like"/>
    <property type="match status" value="1"/>
</dbReference>
<keyword evidence="3 11" id="KW-0813">Transport</keyword>
<dbReference type="GO" id="GO:0005230">
    <property type="term" value="F:extracellular ligand-gated monoatomic ion channel activity"/>
    <property type="evidence" value="ECO:0007669"/>
    <property type="project" value="InterPro"/>
</dbReference>
<evidence type="ECO:0000256" key="11">
    <source>
        <dbReference type="RuleBase" id="RU000687"/>
    </source>
</evidence>
<keyword evidence="5 11" id="KW-0812">Transmembrane</keyword>
<keyword evidence="6 11" id="KW-0732">Signal</keyword>
<dbReference type="CDD" id="cd18987">
    <property type="entry name" value="LGIC_ECD_anion"/>
    <property type="match status" value="1"/>
</dbReference>
<keyword evidence="9 11" id="KW-0472">Membrane</keyword>
<dbReference type="InterPro" id="IPR006028">
    <property type="entry name" value="GABAA/Glycine_rcpt"/>
</dbReference>
<evidence type="ECO:0000313" key="15">
    <source>
        <dbReference type="Proteomes" id="UP001461498"/>
    </source>
</evidence>
<comment type="caution">
    <text evidence="11">Lacks conserved residue(s) required for the propagation of feature annotation.</text>
</comment>
<feature type="transmembrane region" description="Helical" evidence="11">
    <location>
        <begin position="281"/>
        <end position="298"/>
    </location>
</feature>
<keyword evidence="8 11" id="KW-0406">Ion transport</keyword>
<dbReference type="PANTHER" id="PTHR18945">
    <property type="entry name" value="NEUROTRANSMITTER GATED ION CHANNEL"/>
    <property type="match status" value="1"/>
</dbReference>
<dbReference type="PRINTS" id="PR00252">
    <property type="entry name" value="NRIONCHANNEL"/>
</dbReference>
<evidence type="ECO:0000256" key="1">
    <source>
        <dbReference type="ARBA" id="ARBA00004141"/>
    </source>
</evidence>
<evidence type="ECO:0000256" key="8">
    <source>
        <dbReference type="ARBA" id="ARBA00023065"/>
    </source>
</evidence>
<dbReference type="GO" id="GO:0005254">
    <property type="term" value="F:chloride channel activity"/>
    <property type="evidence" value="ECO:0007669"/>
    <property type="project" value="UniProtKB-ARBA"/>
</dbReference>
<name>A0AAW1CVH7_9HEMI</name>
<comment type="similarity">
    <text evidence="11">Belongs to the ligand-gated ion channel (TC 1.A.9) family.</text>
</comment>
<evidence type="ECO:0000256" key="6">
    <source>
        <dbReference type="ARBA" id="ARBA00022729"/>
    </source>
</evidence>
<dbReference type="AlphaFoldDB" id="A0AAW1CVH7"/>
<dbReference type="GO" id="GO:0004888">
    <property type="term" value="F:transmembrane signaling receptor activity"/>
    <property type="evidence" value="ECO:0007669"/>
    <property type="project" value="InterPro"/>
</dbReference>
<feature type="transmembrane region" description="Helical" evidence="11">
    <location>
        <begin position="313"/>
        <end position="332"/>
    </location>
</feature>
<keyword evidence="10 11" id="KW-0407">Ion channel</keyword>
<feature type="transmembrane region" description="Helical" evidence="11">
    <location>
        <begin position="249"/>
        <end position="269"/>
    </location>
</feature>
<dbReference type="GO" id="GO:0005886">
    <property type="term" value="C:plasma membrane"/>
    <property type="evidence" value="ECO:0007669"/>
    <property type="project" value="UniProtKB-SubCell"/>
</dbReference>
<dbReference type="InterPro" id="IPR038050">
    <property type="entry name" value="Neuro_actylchol_rec"/>
</dbReference>
<feature type="domain" description="Neurotransmitter-gated ion-channel ligand-binding" evidence="12">
    <location>
        <begin position="35"/>
        <end position="248"/>
    </location>
</feature>
<evidence type="ECO:0000256" key="9">
    <source>
        <dbReference type="ARBA" id="ARBA00023136"/>
    </source>
</evidence>
<dbReference type="CDD" id="cd19049">
    <property type="entry name" value="LGIC_TM_anion"/>
    <property type="match status" value="1"/>
</dbReference>
<dbReference type="PRINTS" id="PR00253">
    <property type="entry name" value="GABAARECEPTR"/>
</dbReference>
<dbReference type="Pfam" id="PF02932">
    <property type="entry name" value="Neur_chan_memb"/>
    <property type="match status" value="1"/>
</dbReference>
<feature type="chain" id="PRO_5043105727" evidence="11">
    <location>
        <begin position="20"/>
        <end position="492"/>
    </location>
</feature>
<evidence type="ECO:0000256" key="4">
    <source>
        <dbReference type="ARBA" id="ARBA00022475"/>
    </source>
</evidence>
<dbReference type="InterPro" id="IPR036734">
    <property type="entry name" value="Neur_chan_lig-bd_sf"/>
</dbReference>
<dbReference type="Pfam" id="PF02931">
    <property type="entry name" value="Neur_chan_LBD"/>
    <property type="match status" value="1"/>
</dbReference>
<dbReference type="Gene3D" id="2.70.170.10">
    <property type="entry name" value="Neurotransmitter-gated ion-channel ligand-binding domain"/>
    <property type="match status" value="1"/>
</dbReference>
<dbReference type="Proteomes" id="UP001461498">
    <property type="component" value="Unassembled WGS sequence"/>
</dbReference>
<dbReference type="PROSITE" id="PS00236">
    <property type="entry name" value="NEUROTR_ION_CHANNEL"/>
    <property type="match status" value="1"/>
</dbReference>
<dbReference type="SUPFAM" id="SSF90112">
    <property type="entry name" value="Neurotransmitter-gated ion-channel transmembrane pore"/>
    <property type="match status" value="1"/>
</dbReference>
<comment type="caution">
    <text evidence="14">The sequence shown here is derived from an EMBL/GenBank/DDBJ whole genome shotgun (WGS) entry which is preliminary data.</text>
</comment>